<gene>
    <name evidence="4" type="ORF">A5642_02585</name>
</gene>
<dbReference type="EMBL" id="LZSF01000201">
    <property type="protein sequence ID" value="OBA84219.1"/>
    <property type="molecule type" value="Genomic_DNA"/>
</dbReference>
<dbReference type="RefSeq" id="WP_064859916.1">
    <property type="nucleotide sequence ID" value="NZ_LZSF01000201.1"/>
</dbReference>
<evidence type="ECO:0000313" key="4">
    <source>
        <dbReference type="EMBL" id="OBA84219.1"/>
    </source>
</evidence>
<dbReference type="PRINTS" id="PR00139">
    <property type="entry name" value="ASNGLNASE"/>
</dbReference>
<dbReference type="PIRSF" id="PIRSF001220">
    <property type="entry name" value="L-ASNase_gatD"/>
    <property type="match status" value="1"/>
</dbReference>
<sequence>MSGAYLIGLGGTISMRQTAQGAVPVTGAVELSETVAGFSGAESLALVGGSEVDFDLLERLVARARELVADGAGGIVVTTGTDSIEEVAAWLSYRENWPVPVVVTGSMILGTRHDSDGRANLADALAVASSGADIDPVVVFAGKIFDGREAVKVSGVVRDAFDAPGRGPIGYVVGGQVQWHRSPQRRTSHGDPTGPIRPVPVLLAALGDDGSVFRAAGQAQQAIVVAANGAGNLPPKQAAAVEELIDGGRFVVLTTRAADGRVAPVYGYPGGVAGLVEHGAQLAAGISPHRARLLVTLGLAQGRDNDGLRALIDSEIRA</sequence>
<proteinExistence type="predicted"/>
<dbReference type="PANTHER" id="PTHR11707:SF28">
    <property type="entry name" value="60 KDA LYSOPHOSPHOLIPASE"/>
    <property type="match status" value="1"/>
</dbReference>
<feature type="domain" description="Asparaginase/glutaminase C-terminal" evidence="3">
    <location>
        <begin position="199"/>
        <end position="311"/>
    </location>
</feature>
<feature type="active site" description="O-isoaspartyl threonine intermediate" evidence="1">
    <location>
        <position position="12"/>
    </location>
</feature>
<evidence type="ECO:0000259" key="2">
    <source>
        <dbReference type="Pfam" id="PF00710"/>
    </source>
</evidence>
<dbReference type="InterPro" id="IPR006034">
    <property type="entry name" value="Asparaginase/glutaminase-like"/>
</dbReference>
<dbReference type="InterPro" id="IPR036152">
    <property type="entry name" value="Asp/glu_Ase-like_sf"/>
</dbReference>
<comment type="caution">
    <text evidence="4">The sequence shown here is derived from an EMBL/GenBank/DDBJ whole genome shotgun (WGS) entry which is preliminary data.</text>
</comment>
<protein>
    <recommendedName>
        <fullName evidence="6">L-asparaginase</fullName>
    </recommendedName>
</protein>
<dbReference type="Gene3D" id="3.40.50.1170">
    <property type="entry name" value="L-asparaginase, N-terminal domain"/>
    <property type="match status" value="1"/>
</dbReference>
<dbReference type="Proteomes" id="UP000093962">
    <property type="component" value="Unassembled WGS sequence"/>
</dbReference>
<organism evidence="4 5">
    <name type="scientific">Mycolicibacterium mucogenicum</name>
    <name type="common">Mycobacterium mucogenicum</name>
    <dbReference type="NCBI Taxonomy" id="56689"/>
    <lineage>
        <taxon>Bacteria</taxon>
        <taxon>Bacillati</taxon>
        <taxon>Actinomycetota</taxon>
        <taxon>Actinomycetes</taxon>
        <taxon>Mycobacteriales</taxon>
        <taxon>Mycobacteriaceae</taxon>
        <taxon>Mycolicibacterium</taxon>
    </lineage>
</organism>
<dbReference type="Pfam" id="PF17763">
    <property type="entry name" value="Asparaginase_C"/>
    <property type="match status" value="1"/>
</dbReference>
<dbReference type="GO" id="GO:0004067">
    <property type="term" value="F:asparaginase activity"/>
    <property type="evidence" value="ECO:0007669"/>
    <property type="project" value="UniProtKB-UniRule"/>
</dbReference>
<dbReference type="InterPro" id="IPR037152">
    <property type="entry name" value="L-asparaginase_N_sf"/>
</dbReference>
<dbReference type="InterPro" id="IPR027474">
    <property type="entry name" value="L-asparaginase_N"/>
</dbReference>
<dbReference type="Pfam" id="PF00710">
    <property type="entry name" value="Asparaginase"/>
    <property type="match status" value="1"/>
</dbReference>
<dbReference type="SMART" id="SM00870">
    <property type="entry name" value="Asparaginase"/>
    <property type="match status" value="1"/>
</dbReference>
<evidence type="ECO:0000256" key="1">
    <source>
        <dbReference type="PIRSR" id="PIRSR001220-1"/>
    </source>
</evidence>
<dbReference type="PIRSF" id="PIRSF500176">
    <property type="entry name" value="L_ASNase"/>
    <property type="match status" value="1"/>
</dbReference>
<evidence type="ECO:0000259" key="3">
    <source>
        <dbReference type="Pfam" id="PF17763"/>
    </source>
</evidence>
<dbReference type="InterPro" id="IPR040919">
    <property type="entry name" value="Asparaginase_C"/>
</dbReference>
<dbReference type="Gene3D" id="3.40.50.40">
    <property type="match status" value="1"/>
</dbReference>
<feature type="domain" description="L-asparaginase N-terminal" evidence="2">
    <location>
        <begin position="6"/>
        <end position="184"/>
    </location>
</feature>
<dbReference type="PROSITE" id="PS51732">
    <property type="entry name" value="ASN_GLN_ASE_3"/>
    <property type="match status" value="1"/>
</dbReference>
<evidence type="ECO:0000313" key="5">
    <source>
        <dbReference type="Proteomes" id="UP000093962"/>
    </source>
</evidence>
<dbReference type="PANTHER" id="PTHR11707">
    <property type="entry name" value="L-ASPARAGINASE"/>
    <property type="match status" value="1"/>
</dbReference>
<reference evidence="4 5" key="1">
    <citation type="submission" date="2016-06" db="EMBL/GenBank/DDBJ databases">
        <authorList>
            <person name="Kjaerup R.B."/>
            <person name="Dalgaard T.S."/>
            <person name="Juul-Madsen H.R."/>
        </authorList>
    </citation>
    <scope>NUCLEOTIDE SEQUENCE [LARGE SCALE GENOMIC DNA]</scope>
    <source>
        <strain evidence="4 5">1199456.5</strain>
    </source>
</reference>
<name>A0A1A0MFK5_MYCMU</name>
<dbReference type="AlphaFoldDB" id="A0A1A0MFK5"/>
<dbReference type="SUPFAM" id="SSF53774">
    <property type="entry name" value="Glutaminase/Asparaginase"/>
    <property type="match status" value="1"/>
</dbReference>
<dbReference type="InterPro" id="IPR027473">
    <property type="entry name" value="L-asparaginase_C"/>
</dbReference>
<accession>A0A1A0MFK5</accession>
<dbReference type="OrthoDB" id="9788068at2"/>
<evidence type="ECO:0008006" key="6">
    <source>
        <dbReference type="Google" id="ProtNLM"/>
    </source>
</evidence>